<feature type="region of interest" description="Disordered" evidence="1">
    <location>
        <begin position="84"/>
        <end position="116"/>
    </location>
</feature>
<reference evidence="3" key="2">
    <citation type="submission" date="2025-09" db="UniProtKB">
        <authorList>
            <consortium name="Ensembl"/>
        </authorList>
    </citation>
    <scope>IDENTIFICATION</scope>
</reference>
<organism evidence="3 4">
    <name type="scientific">Sinocyclocheilus rhinocerous</name>
    <dbReference type="NCBI Taxonomy" id="307959"/>
    <lineage>
        <taxon>Eukaryota</taxon>
        <taxon>Metazoa</taxon>
        <taxon>Chordata</taxon>
        <taxon>Craniata</taxon>
        <taxon>Vertebrata</taxon>
        <taxon>Euteleostomi</taxon>
        <taxon>Actinopterygii</taxon>
        <taxon>Neopterygii</taxon>
        <taxon>Teleostei</taxon>
        <taxon>Ostariophysi</taxon>
        <taxon>Cypriniformes</taxon>
        <taxon>Cyprinidae</taxon>
        <taxon>Cyprininae</taxon>
        <taxon>Sinocyclocheilus</taxon>
    </lineage>
</organism>
<evidence type="ECO:0000256" key="2">
    <source>
        <dbReference type="SAM" id="Phobius"/>
    </source>
</evidence>
<proteinExistence type="predicted"/>
<dbReference type="Proteomes" id="UP000472270">
    <property type="component" value="Unassembled WGS sequence"/>
</dbReference>
<evidence type="ECO:0000256" key="1">
    <source>
        <dbReference type="SAM" id="MobiDB-lite"/>
    </source>
</evidence>
<keyword evidence="4" id="KW-1185">Reference proteome</keyword>
<feature type="region of interest" description="Disordered" evidence="1">
    <location>
        <begin position="131"/>
        <end position="171"/>
    </location>
</feature>
<keyword evidence="2" id="KW-1133">Transmembrane helix</keyword>
<evidence type="ECO:0008006" key="5">
    <source>
        <dbReference type="Google" id="ProtNLM"/>
    </source>
</evidence>
<dbReference type="Ensembl" id="ENSSRHT00000067099.1">
    <property type="protein sequence ID" value="ENSSRHP00000065303.1"/>
    <property type="gene ID" value="ENSSRHG00000032503.1"/>
</dbReference>
<reference evidence="3" key="1">
    <citation type="submission" date="2025-08" db="UniProtKB">
        <authorList>
            <consortium name="Ensembl"/>
        </authorList>
    </citation>
    <scope>IDENTIFICATION</scope>
</reference>
<name>A0A673KHX4_9TELE</name>
<feature type="compositionally biased region" description="Low complexity" evidence="1">
    <location>
        <begin position="132"/>
        <end position="141"/>
    </location>
</feature>
<accession>A0A673KHX4</accession>
<evidence type="ECO:0000313" key="4">
    <source>
        <dbReference type="Proteomes" id="UP000472270"/>
    </source>
</evidence>
<evidence type="ECO:0000313" key="3">
    <source>
        <dbReference type="Ensembl" id="ENSSRHP00000065303.1"/>
    </source>
</evidence>
<sequence length="304" mass="33802">TSMPLYCTVLHSKHRIHQLKCFIYLSISFIFGLFLGICIHFVLLFGSLTLSFTSVFFQDTTTSFPDARPTMPCAQSSLSVDGTAQCLSSDTGEEDQSETLSAKPLSLAPAPSESGGGDFMKRAVAFLRRSGHSSSVQSSDSPPCPLVNGHAPSVSGPAHSAYVSSDNDSEFEDADMKREMQKLREKHMKEISELQAHQRGEIEQLYSRLGRPVPPSMGFLHAVPPTGRRRRASKHKLKGSRLLNPMVQQLRNNRSNSSSMYARVWGSLRTLQAFFYEKAPLSFVSLFEERGTVISSPWFRTLRC</sequence>
<feature type="transmembrane region" description="Helical" evidence="2">
    <location>
        <begin position="21"/>
        <end position="45"/>
    </location>
</feature>
<protein>
    <recommendedName>
        <fullName evidence="5">WNK lysine deficient protein kinase 2</fullName>
    </recommendedName>
</protein>
<keyword evidence="2" id="KW-0472">Membrane</keyword>
<dbReference type="AlphaFoldDB" id="A0A673KHX4"/>
<keyword evidence="2" id="KW-0812">Transmembrane</keyword>